<protein>
    <submittedName>
        <fullName evidence="8">Cytochrome P450</fullName>
    </submittedName>
</protein>
<sequence>MDEMSRDIMNPFPWYKRMRSENPVYYDPEYRLVNVFRYTDVKETLGNFNKFSSQFGKAFNPAGGPISESIINLDPPKHTKLRNIVSRAFTPRTIEKMAPQIREIAESLLNAKKGHEVDIIKEFTSPLPITVIATMLGIPLKDMDMFKKWSDTIVGGSETSFTNFPKTIEDMKGYFQKLMIEKEKNPDESLVYSVLNAEVDGEKLTMMESLGFFILLLVAGNETTTNLLSNALLTFSENPGTYEAMRDDSKLIPQALEEVLRYRSPVQSIYRVARDDTDLSGVPIRKGSIMVPWIGSANRDESIFEDADKFIIGRKENRHIAFGEGIHYCLGAPLARLEAKIAMEYMTENFDSYEILRNRKMIPQESTIVYGFKELWVKLN</sequence>
<evidence type="ECO:0000256" key="1">
    <source>
        <dbReference type="ARBA" id="ARBA00010617"/>
    </source>
</evidence>
<keyword evidence="5 7" id="KW-0408">Iron</keyword>
<dbReference type="GeneID" id="41589146"/>
<organism evidence="8 9">
    <name type="scientific">Cuniculiplasma divulgatum</name>
    <dbReference type="NCBI Taxonomy" id="1673428"/>
    <lineage>
        <taxon>Archaea</taxon>
        <taxon>Methanobacteriati</taxon>
        <taxon>Thermoplasmatota</taxon>
        <taxon>Thermoplasmata</taxon>
        <taxon>Thermoplasmatales</taxon>
        <taxon>Cuniculiplasmataceae</taxon>
        <taxon>Cuniculiplasma</taxon>
    </lineage>
</organism>
<dbReference type="InterPro" id="IPR001128">
    <property type="entry name" value="Cyt_P450"/>
</dbReference>
<keyword evidence="2 7" id="KW-0349">Heme</keyword>
<evidence type="ECO:0000256" key="2">
    <source>
        <dbReference type="ARBA" id="ARBA00022617"/>
    </source>
</evidence>
<reference evidence="8 9" key="1">
    <citation type="submission" date="2016-04" db="EMBL/GenBank/DDBJ databases">
        <authorList>
            <person name="Evans L.H."/>
            <person name="Alamgir A."/>
            <person name="Owens N."/>
            <person name="Weber N.D."/>
            <person name="Virtaneva K."/>
            <person name="Barbian K."/>
            <person name="Babar A."/>
            <person name="Rosenke K."/>
        </authorList>
    </citation>
    <scope>NUCLEOTIDE SEQUENCE [LARGE SCALE GENOMIC DNA]</scope>
    <source>
        <strain evidence="9">S5(T) (JCM 30642 \VKM B-2941)</strain>
    </source>
</reference>
<evidence type="ECO:0000313" key="8">
    <source>
        <dbReference type="EMBL" id="SIM86665.1"/>
    </source>
</evidence>
<evidence type="ECO:0000256" key="5">
    <source>
        <dbReference type="ARBA" id="ARBA00023004"/>
    </source>
</evidence>
<dbReference type="InterPro" id="IPR036396">
    <property type="entry name" value="Cyt_P450_sf"/>
</dbReference>
<dbReference type="GO" id="GO:0016705">
    <property type="term" value="F:oxidoreductase activity, acting on paired donors, with incorporation or reduction of molecular oxygen"/>
    <property type="evidence" value="ECO:0007669"/>
    <property type="project" value="InterPro"/>
</dbReference>
<dbReference type="PANTHER" id="PTHR46696">
    <property type="entry name" value="P450, PUTATIVE (EUROFUNG)-RELATED"/>
    <property type="match status" value="1"/>
</dbReference>
<dbReference type="RefSeq" id="WP_148690207.1">
    <property type="nucleotide sequence ID" value="NZ_LT671858.1"/>
</dbReference>
<dbReference type="PROSITE" id="PS00086">
    <property type="entry name" value="CYTOCHROME_P450"/>
    <property type="match status" value="1"/>
</dbReference>
<name>A0A1N5WPS8_9ARCH</name>
<keyword evidence="6 7" id="KW-0503">Monooxygenase</keyword>
<dbReference type="EMBL" id="LT671858">
    <property type="protein sequence ID" value="SIM86665.1"/>
    <property type="molecule type" value="Genomic_DNA"/>
</dbReference>
<dbReference type="GO" id="GO:0020037">
    <property type="term" value="F:heme binding"/>
    <property type="evidence" value="ECO:0007669"/>
    <property type="project" value="InterPro"/>
</dbReference>
<dbReference type="AlphaFoldDB" id="A0A1N5WPS8"/>
<dbReference type="Proteomes" id="UP000195607">
    <property type="component" value="Chromosome I"/>
</dbReference>
<evidence type="ECO:0000256" key="7">
    <source>
        <dbReference type="RuleBase" id="RU000461"/>
    </source>
</evidence>
<keyword evidence="4 7" id="KW-0560">Oxidoreductase</keyword>
<dbReference type="Gene3D" id="1.10.630.10">
    <property type="entry name" value="Cytochrome P450"/>
    <property type="match status" value="1"/>
</dbReference>
<dbReference type="PRINTS" id="PR00359">
    <property type="entry name" value="BP450"/>
</dbReference>
<evidence type="ECO:0000313" key="9">
    <source>
        <dbReference type="Proteomes" id="UP000195607"/>
    </source>
</evidence>
<proteinExistence type="inferred from homology"/>
<evidence type="ECO:0000256" key="3">
    <source>
        <dbReference type="ARBA" id="ARBA00022723"/>
    </source>
</evidence>
<dbReference type="GO" id="GO:0005506">
    <property type="term" value="F:iron ion binding"/>
    <property type="evidence" value="ECO:0007669"/>
    <property type="project" value="InterPro"/>
</dbReference>
<dbReference type="PANTHER" id="PTHR46696:SF1">
    <property type="entry name" value="CYTOCHROME P450 YJIB-RELATED"/>
    <property type="match status" value="1"/>
</dbReference>
<dbReference type="InterPro" id="IPR002397">
    <property type="entry name" value="Cyt_P450_B"/>
</dbReference>
<dbReference type="SUPFAM" id="SSF48264">
    <property type="entry name" value="Cytochrome P450"/>
    <property type="match status" value="1"/>
</dbReference>
<dbReference type="CDD" id="cd11032">
    <property type="entry name" value="P450_EryK-like"/>
    <property type="match status" value="1"/>
</dbReference>
<gene>
    <name evidence="8" type="ORF">CSP5_1910</name>
</gene>
<dbReference type="FunFam" id="1.10.630.10:FF:000018">
    <property type="entry name" value="Cytochrome P450 monooxygenase"/>
    <property type="match status" value="1"/>
</dbReference>
<dbReference type="Pfam" id="PF00067">
    <property type="entry name" value="p450"/>
    <property type="match status" value="1"/>
</dbReference>
<evidence type="ECO:0000256" key="6">
    <source>
        <dbReference type="ARBA" id="ARBA00023033"/>
    </source>
</evidence>
<keyword evidence="3 7" id="KW-0479">Metal-binding</keyword>
<dbReference type="InterPro" id="IPR017972">
    <property type="entry name" value="Cyt_P450_CS"/>
</dbReference>
<dbReference type="GO" id="GO:0004497">
    <property type="term" value="F:monooxygenase activity"/>
    <property type="evidence" value="ECO:0007669"/>
    <property type="project" value="UniProtKB-KW"/>
</dbReference>
<accession>A0A1N5WPS8</accession>
<evidence type="ECO:0000256" key="4">
    <source>
        <dbReference type="ARBA" id="ARBA00023002"/>
    </source>
</evidence>
<dbReference type="PRINTS" id="PR00385">
    <property type="entry name" value="P450"/>
</dbReference>
<comment type="similarity">
    <text evidence="1 7">Belongs to the cytochrome P450 family.</text>
</comment>